<dbReference type="GO" id="GO:0003755">
    <property type="term" value="F:peptidyl-prolyl cis-trans isomerase activity"/>
    <property type="evidence" value="ECO:0007669"/>
    <property type="project" value="UniProtKB-UniRule"/>
</dbReference>
<evidence type="ECO:0000256" key="8">
    <source>
        <dbReference type="SAM" id="MobiDB-lite"/>
    </source>
</evidence>
<dbReference type="AlphaFoldDB" id="A0A0S4J1Z2"/>
<dbReference type="SUPFAM" id="SSF54928">
    <property type="entry name" value="RNA-binding domain, RBD"/>
    <property type="match status" value="1"/>
</dbReference>
<dbReference type="OMA" id="STHYEQN"/>
<evidence type="ECO:0000256" key="7">
    <source>
        <dbReference type="RuleBase" id="RU365081"/>
    </source>
</evidence>
<feature type="domain" description="RRM" evidence="9">
    <location>
        <begin position="361"/>
        <end position="438"/>
    </location>
</feature>
<dbReference type="CDD" id="cd12235">
    <property type="entry name" value="RRM_PPIL4"/>
    <property type="match status" value="1"/>
</dbReference>
<dbReference type="VEuPathDB" id="TriTrypDB:BSAL_81350"/>
<dbReference type="InterPro" id="IPR000504">
    <property type="entry name" value="RRM_dom"/>
</dbReference>
<proteinExistence type="inferred from homology"/>
<dbReference type="GO" id="GO:0005634">
    <property type="term" value="C:nucleus"/>
    <property type="evidence" value="ECO:0007669"/>
    <property type="project" value="UniProtKB-SubCell"/>
</dbReference>
<evidence type="ECO:0000256" key="2">
    <source>
        <dbReference type="ARBA" id="ARBA00004123"/>
    </source>
</evidence>
<dbReference type="EMBL" id="CYKH01000874">
    <property type="protein sequence ID" value="CUG56150.1"/>
    <property type="molecule type" value="Genomic_DNA"/>
</dbReference>
<sequence>MEPWSDSAIVWQTSCGAMVIDLFTLDVPEGADWLINVVRSQVACGATAVALLHGGLLRFECPAVSMKSWFKQQPDSVASRGPFLSSSTSQPLDAAARRVLKSGCALRRSATKTTTNEGASSATGGPHIRFHQRPGLVLLPRRLDVEQRQQQMAHHTSTNPASGASSLLFCYIVLTSQNFDFLENDFAPVGQVREGAQALQRMKYRCPSGSAASSSSELVTPTRLIRVKDAAVLTSSASLSSVSSSSVMATALNTAALATAAAVAEEHDNVASTHYEQNFVIIEATEHTKKQNSTRFVLPCAIRYNAHYHGGFLSSDDDDNPNQPVDDAQVALHQRKLDETRSLMLNVLDGITDTDLKAPETVLFVCKLNPLTTSEGLATCFSQFGKVLSSEVLKDPKGNSRCYAFVEFAEKASCDRAVQKMDKALIDDCRIHVDFSQSVSKAWASTAQAKRRLSSSSFTTKRARD</sequence>
<dbReference type="InterPro" id="IPR035979">
    <property type="entry name" value="RBD_domain_sf"/>
</dbReference>
<name>A0A0S4J1Z2_BODSA</name>
<comment type="similarity">
    <text evidence="7">Belongs to the cyclophilin-type PPIase family. PPIL4 subfamily.</text>
</comment>
<feature type="region of interest" description="Disordered" evidence="8">
    <location>
        <begin position="110"/>
        <end position="130"/>
    </location>
</feature>
<reference evidence="11" key="1">
    <citation type="submission" date="2015-09" db="EMBL/GenBank/DDBJ databases">
        <authorList>
            <consortium name="Pathogen Informatics"/>
        </authorList>
    </citation>
    <scope>NUCLEOTIDE SEQUENCE [LARGE SCALE GENOMIC DNA]</scope>
    <source>
        <strain evidence="11">Lake Konstanz</strain>
    </source>
</reference>
<dbReference type="Gene3D" id="3.30.70.330">
    <property type="match status" value="1"/>
</dbReference>
<evidence type="ECO:0000313" key="10">
    <source>
        <dbReference type="EMBL" id="CUG56150.1"/>
    </source>
</evidence>
<dbReference type="InterPro" id="IPR012677">
    <property type="entry name" value="Nucleotide-bd_a/b_plait_sf"/>
</dbReference>
<organism evidence="10 11">
    <name type="scientific">Bodo saltans</name>
    <name type="common">Flagellated protozoan</name>
    <dbReference type="NCBI Taxonomy" id="75058"/>
    <lineage>
        <taxon>Eukaryota</taxon>
        <taxon>Discoba</taxon>
        <taxon>Euglenozoa</taxon>
        <taxon>Kinetoplastea</taxon>
        <taxon>Metakinetoplastina</taxon>
        <taxon>Eubodonida</taxon>
        <taxon>Bodonidae</taxon>
        <taxon>Bodo</taxon>
    </lineage>
</organism>
<keyword evidence="6 7" id="KW-0694">RNA-binding</keyword>
<dbReference type="SMART" id="SM00360">
    <property type="entry name" value="RRM"/>
    <property type="match status" value="1"/>
</dbReference>
<dbReference type="PANTHER" id="PTHR45843:SF1">
    <property type="entry name" value="PEPTIDYL-PROLYL CIS-TRANS ISOMERASE-LIKE 4"/>
    <property type="match status" value="1"/>
</dbReference>
<dbReference type="EC" id="5.2.1.8" evidence="7"/>
<keyword evidence="3 7" id="KW-0697">Rotamase</keyword>
<keyword evidence="5 7" id="KW-0539">Nucleus</keyword>
<feature type="compositionally biased region" description="Polar residues" evidence="8">
    <location>
        <begin position="111"/>
        <end position="123"/>
    </location>
</feature>
<dbReference type="Pfam" id="PF00076">
    <property type="entry name" value="RRM_1"/>
    <property type="match status" value="1"/>
</dbReference>
<comment type="function">
    <text evidence="7">PPIases accelerate the folding of proteins. It catalyzes the cis-trans isomerization of proline imidic peptide bonds in oligopeptides.</text>
</comment>
<evidence type="ECO:0000256" key="3">
    <source>
        <dbReference type="ARBA" id="ARBA00023110"/>
    </source>
</evidence>
<evidence type="ECO:0000256" key="1">
    <source>
        <dbReference type="ARBA" id="ARBA00000971"/>
    </source>
</evidence>
<evidence type="ECO:0000313" key="11">
    <source>
        <dbReference type="Proteomes" id="UP000051952"/>
    </source>
</evidence>
<keyword evidence="4 7" id="KW-0413">Isomerase</keyword>
<dbReference type="InterPro" id="IPR035542">
    <property type="entry name" value="CRIP"/>
</dbReference>
<comment type="catalytic activity">
    <reaction evidence="1 7">
        <text>[protein]-peptidylproline (omega=180) = [protein]-peptidylproline (omega=0)</text>
        <dbReference type="Rhea" id="RHEA:16237"/>
        <dbReference type="Rhea" id="RHEA-COMP:10747"/>
        <dbReference type="Rhea" id="RHEA-COMP:10748"/>
        <dbReference type="ChEBI" id="CHEBI:83833"/>
        <dbReference type="ChEBI" id="CHEBI:83834"/>
        <dbReference type="EC" id="5.2.1.8"/>
    </reaction>
</comment>
<protein>
    <recommendedName>
        <fullName evidence="7">Peptidyl-prolyl cis-trans isomerase</fullName>
        <shortName evidence="7">PPIase</shortName>
        <ecNumber evidence="7">5.2.1.8</ecNumber>
    </recommendedName>
</protein>
<keyword evidence="11" id="KW-1185">Reference proteome</keyword>
<evidence type="ECO:0000256" key="5">
    <source>
        <dbReference type="ARBA" id="ARBA00023242"/>
    </source>
</evidence>
<dbReference type="Proteomes" id="UP000051952">
    <property type="component" value="Unassembled WGS sequence"/>
</dbReference>
<dbReference type="PROSITE" id="PS50102">
    <property type="entry name" value="RRM"/>
    <property type="match status" value="1"/>
</dbReference>
<comment type="subcellular location">
    <subcellularLocation>
        <location evidence="2 7">Nucleus</location>
    </subcellularLocation>
</comment>
<dbReference type="GO" id="GO:0003723">
    <property type="term" value="F:RNA binding"/>
    <property type="evidence" value="ECO:0007669"/>
    <property type="project" value="UniProtKB-UniRule"/>
</dbReference>
<evidence type="ECO:0000256" key="4">
    <source>
        <dbReference type="ARBA" id="ARBA00023235"/>
    </source>
</evidence>
<dbReference type="OrthoDB" id="2083at2759"/>
<evidence type="ECO:0000259" key="9">
    <source>
        <dbReference type="PROSITE" id="PS50102"/>
    </source>
</evidence>
<gene>
    <name evidence="10" type="ORF">BSAL_81350</name>
</gene>
<evidence type="ECO:0000256" key="6">
    <source>
        <dbReference type="PROSITE-ProRule" id="PRU00176"/>
    </source>
</evidence>
<dbReference type="PANTHER" id="PTHR45843">
    <property type="entry name" value="PEPTIDYL-PROLYL CIS-TRANS ISOMERASE-LIKE 4"/>
    <property type="match status" value="1"/>
</dbReference>
<accession>A0A0S4J1Z2</accession>